<organism evidence="1 2">
    <name type="scientific">Thomasclavelia cocleata</name>
    <dbReference type="NCBI Taxonomy" id="69824"/>
    <lineage>
        <taxon>Bacteria</taxon>
        <taxon>Bacillati</taxon>
        <taxon>Bacillota</taxon>
        <taxon>Erysipelotrichia</taxon>
        <taxon>Erysipelotrichales</taxon>
        <taxon>Coprobacillaceae</taxon>
        <taxon>Thomasclavelia</taxon>
    </lineage>
</organism>
<evidence type="ECO:0000313" key="2">
    <source>
        <dbReference type="Proteomes" id="UP000198558"/>
    </source>
</evidence>
<gene>
    <name evidence="1" type="ORF">SAMN04489758_1171</name>
</gene>
<evidence type="ECO:0000313" key="1">
    <source>
        <dbReference type="EMBL" id="SET53411.1"/>
    </source>
</evidence>
<feature type="non-terminal residue" evidence="1">
    <location>
        <position position="55"/>
    </location>
</feature>
<reference evidence="2" key="1">
    <citation type="submission" date="2016-10" db="EMBL/GenBank/DDBJ databases">
        <authorList>
            <person name="Varghese N."/>
            <person name="Submissions S."/>
        </authorList>
    </citation>
    <scope>NUCLEOTIDE SEQUENCE [LARGE SCALE GENOMIC DNA]</scope>
    <source>
        <strain evidence="2">DSM 1551</strain>
    </source>
</reference>
<keyword evidence="2" id="KW-1185">Reference proteome</keyword>
<sequence length="55" mass="6367">MNNFNSLRKNLNHCIKILNNSRSLFVENPNTDFIRNRKLDFSTVINNIICLEAGS</sequence>
<proteinExistence type="predicted"/>
<dbReference type="EMBL" id="FOIN01000017">
    <property type="protein sequence ID" value="SET53411.1"/>
    <property type="molecule type" value="Genomic_DNA"/>
</dbReference>
<accession>A0A1I0F8I2</accession>
<dbReference type="AlphaFoldDB" id="A0A1I0F8I2"/>
<dbReference type="Proteomes" id="UP000198558">
    <property type="component" value="Unassembled WGS sequence"/>
</dbReference>
<protein>
    <submittedName>
        <fullName evidence="1">Uncharacterized protein</fullName>
    </submittedName>
</protein>
<name>A0A1I0F8I2_9FIRM</name>